<evidence type="ECO:0000313" key="2">
    <source>
        <dbReference type="Proteomes" id="UP000033451"/>
    </source>
</evidence>
<comment type="caution">
    <text evidence="1">The sequence shown here is derived from an EMBL/GenBank/DDBJ whole genome shotgun (WGS) entry which is preliminary data.</text>
</comment>
<name>A0A0F0LVH6_9MICO</name>
<dbReference type="PATRIC" id="fig|400772.4.peg.1453"/>
<gene>
    <name evidence="1" type="ORF">RR49_01430</name>
</gene>
<keyword evidence="2" id="KW-1185">Reference proteome</keyword>
<dbReference type="STRING" id="400772.RR49_01430"/>
<dbReference type="AlphaFoldDB" id="A0A0F0LVH6"/>
<organism evidence="1 2">
    <name type="scientific">Microbacterium ginsengisoli</name>
    <dbReference type="NCBI Taxonomy" id="400772"/>
    <lineage>
        <taxon>Bacteria</taxon>
        <taxon>Bacillati</taxon>
        <taxon>Actinomycetota</taxon>
        <taxon>Actinomycetes</taxon>
        <taxon>Micrococcales</taxon>
        <taxon>Microbacteriaceae</taxon>
        <taxon>Microbacterium</taxon>
    </lineage>
</organism>
<proteinExistence type="predicted"/>
<dbReference type="Proteomes" id="UP000033451">
    <property type="component" value="Unassembled WGS sequence"/>
</dbReference>
<evidence type="ECO:0000313" key="1">
    <source>
        <dbReference type="EMBL" id="KJL36679.1"/>
    </source>
</evidence>
<protein>
    <recommendedName>
        <fullName evidence="3">Bacterial Pleckstrin homology domain-containing protein</fullName>
    </recommendedName>
</protein>
<dbReference type="EMBL" id="JYIY01000072">
    <property type="protein sequence ID" value="KJL36679.1"/>
    <property type="molecule type" value="Genomic_DNA"/>
</dbReference>
<evidence type="ECO:0008006" key="3">
    <source>
        <dbReference type="Google" id="ProtNLM"/>
    </source>
</evidence>
<dbReference type="RefSeq" id="WP_048809098.1">
    <property type="nucleotide sequence ID" value="NZ_JYIY01000072.1"/>
</dbReference>
<sequence>MAQITRDGSDAVVTLSVFEKVEGLLASTRFSLSNVTSVEVLDDAHEQIKGWGRDFKLAGRYVPDTTAVGTFRNGEERGITLALVHSDTPRGLRIELSGEPYSRVVIGLADPETTKAEVFDD</sequence>
<reference evidence="1 2" key="1">
    <citation type="submission" date="2015-02" db="EMBL/GenBank/DDBJ databases">
        <title>Draft genome sequences of ten Microbacterium spp. with emphasis on heavy metal contaminated environments.</title>
        <authorList>
            <person name="Corretto E."/>
        </authorList>
    </citation>
    <scope>NUCLEOTIDE SEQUENCE [LARGE SCALE GENOMIC DNA]</scope>
    <source>
        <strain evidence="1 2">DSM 18659</strain>
    </source>
</reference>
<accession>A0A0F0LVH6</accession>